<dbReference type="GO" id="GO:0000139">
    <property type="term" value="C:Golgi membrane"/>
    <property type="evidence" value="ECO:0007669"/>
    <property type="project" value="UniProtKB-SubCell"/>
</dbReference>
<keyword evidence="8" id="KW-0325">Glycoprotein</keyword>
<feature type="transmembrane region" description="Helical" evidence="10">
    <location>
        <begin position="212"/>
        <end position="233"/>
    </location>
</feature>
<keyword evidence="3 10" id="KW-0812">Transmembrane</keyword>
<evidence type="ECO:0000256" key="1">
    <source>
        <dbReference type="ARBA" id="ARBA00004308"/>
    </source>
</evidence>
<evidence type="ECO:0000256" key="5">
    <source>
        <dbReference type="ARBA" id="ARBA00022989"/>
    </source>
</evidence>
<feature type="chain" id="PRO_5005879391" evidence="11">
    <location>
        <begin position="20"/>
        <end position="335"/>
    </location>
</feature>
<evidence type="ECO:0000313" key="14">
    <source>
        <dbReference type="Proteomes" id="UP000038010"/>
    </source>
</evidence>
<dbReference type="GO" id="GO:0005770">
    <property type="term" value="C:late endosome"/>
    <property type="evidence" value="ECO:0007669"/>
    <property type="project" value="TreeGrafter"/>
</dbReference>
<evidence type="ECO:0000313" key="13">
    <source>
        <dbReference type="EMBL" id="KPI35202.1"/>
    </source>
</evidence>
<dbReference type="GO" id="GO:0010008">
    <property type="term" value="C:endosome membrane"/>
    <property type="evidence" value="ECO:0007669"/>
    <property type="project" value="UniProtKB-SubCell"/>
</dbReference>
<dbReference type="PANTHER" id="PTHR15071:SF0">
    <property type="entry name" value="MANNOSE 6-PHOSPHATE RECEPTOR-LIKE PROTEIN 1"/>
    <property type="match status" value="1"/>
</dbReference>
<reference evidence="13 14" key="1">
    <citation type="submission" date="2015-06" db="EMBL/GenBank/DDBJ databases">
        <title>Draft genome of the ant-associated black yeast Phialophora attae CBS 131958.</title>
        <authorList>
            <person name="Moreno L.F."/>
            <person name="Stielow B.J."/>
            <person name="de Hoog S."/>
            <person name="Vicente V.A."/>
            <person name="Weiss V.A."/>
            <person name="de Vries M."/>
            <person name="Cruz L.M."/>
            <person name="Souza E.M."/>
        </authorList>
    </citation>
    <scope>NUCLEOTIDE SEQUENCE [LARGE SCALE GENOMIC DNA]</scope>
    <source>
        <strain evidence="13 14">CBS 131958</strain>
    </source>
</reference>
<evidence type="ECO:0000259" key="12">
    <source>
        <dbReference type="PROSITE" id="PS51914"/>
    </source>
</evidence>
<keyword evidence="6 10" id="KW-0472">Membrane</keyword>
<dbReference type="STRING" id="1664694.A0A0N1NWF4"/>
<feature type="region of interest" description="Disordered" evidence="9">
    <location>
        <begin position="122"/>
        <end position="153"/>
    </location>
</feature>
<dbReference type="InterPro" id="IPR044865">
    <property type="entry name" value="MRH_dom"/>
</dbReference>
<dbReference type="InterPro" id="IPR028927">
    <property type="entry name" value="Man-6-P_rcpt"/>
</dbReference>
<feature type="compositionally biased region" description="Basic and acidic residues" evidence="9">
    <location>
        <begin position="315"/>
        <end position="327"/>
    </location>
</feature>
<dbReference type="EMBL" id="LFJN01000043">
    <property type="protein sequence ID" value="KPI35202.1"/>
    <property type="molecule type" value="Genomic_DNA"/>
</dbReference>
<dbReference type="Proteomes" id="UP000038010">
    <property type="component" value="Unassembled WGS sequence"/>
</dbReference>
<keyword evidence="13" id="KW-0675">Receptor</keyword>
<gene>
    <name evidence="13" type="ORF">AB675_10152</name>
</gene>
<feature type="domain" description="MRH" evidence="12">
    <location>
        <begin position="29"/>
        <end position="198"/>
    </location>
</feature>
<dbReference type="Pfam" id="PF02157">
    <property type="entry name" value="Man-6-P_recep"/>
    <property type="match status" value="1"/>
</dbReference>
<proteinExistence type="predicted"/>
<protein>
    <submittedName>
        <fullName evidence="13">Putative mannose 6-phosphate receptor-like protein</fullName>
    </submittedName>
</protein>
<dbReference type="GeneID" id="28730784"/>
<feature type="compositionally biased region" description="Polar residues" evidence="9">
    <location>
        <begin position="299"/>
        <end position="308"/>
    </location>
</feature>
<evidence type="ECO:0000256" key="10">
    <source>
        <dbReference type="SAM" id="Phobius"/>
    </source>
</evidence>
<evidence type="ECO:0000256" key="7">
    <source>
        <dbReference type="ARBA" id="ARBA00023157"/>
    </source>
</evidence>
<evidence type="ECO:0000256" key="2">
    <source>
        <dbReference type="ARBA" id="ARBA00022448"/>
    </source>
</evidence>
<dbReference type="OrthoDB" id="4504960at2759"/>
<keyword evidence="2" id="KW-0813">Transport</keyword>
<feature type="region of interest" description="Disordered" evidence="9">
    <location>
        <begin position="290"/>
        <end position="335"/>
    </location>
</feature>
<dbReference type="SUPFAM" id="SSF50911">
    <property type="entry name" value="Mannose 6-phosphate receptor domain"/>
    <property type="match status" value="1"/>
</dbReference>
<keyword evidence="7" id="KW-1015">Disulfide bond</keyword>
<evidence type="ECO:0000256" key="8">
    <source>
        <dbReference type="ARBA" id="ARBA00023180"/>
    </source>
</evidence>
<evidence type="ECO:0000256" key="6">
    <source>
        <dbReference type="ARBA" id="ARBA00023136"/>
    </source>
</evidence>
<keyword evidence="4 11" id="KW-0732">Signal</keyword>
<comment type="subcellular location">
    <subcellularLocation>
        <location evidence="1">Endomembrane system</location>
    </subcellularLocation>
</comment>
<dbReference type="Gene3D" id="2.70.130.10">
    <property type="entry name" value="Mannose-6-phosphate receptor binding domain"/>
    <property type="match status" value="1"/>
</dbReference>
<dbReference type="InterPro" id="IPR009011">
    <property type="entry name" value="Man6P_isomerase_rcpt-bd_dom_sf"/>
</dbReference>
<feature type="region of interest" description="Disordered" evidence="9">
    <location>
        <begin position="20"/>
        <end position="39"/>
    </location>
</feature>
<dbReference type="VEuPathDB" id="FungiDB:AB675_10152"/>
<evidence type="ECO:0000256" key="4">
    <source>
        <dbReference type="ARBA" id="ARBA00022729"/>
    </source>
</evidence>
<comment type="caution">
    <text evidence="13">The sequence shown here is derived from an EMBL/GenBank/DDBJ whole genome shotgun (WGS) entry which is preliminary data.</text>
</comment>
<dbReference type="GO" id="GO:0007034">
    <property type="term" value="P:vacuolar transport"/>
    <property type="evidence" value="ECO:0007669"/>
    <property type="project" value="TreeGrafter"/>
</dbReference>
<keyword evidence="14" id="KW-1185">Reference proteome</keyword>
<dbReference type="PANTHER" id="PTHR15071">
    <property type="entry name" value="MANNOSE-6-PHOSPHATE RECEPTOR FAMILY MEMBER"/>
    <property type="match status" value="1"/>
</dbReference>
<keyword evidence="5 10" id="KW-1133">Transmembrane helix</keyword>
<dbReference type="AlphaFoldDB" id="A0A0N1NWF4"/>
<dbReference type="PROSITE" id="PS51914">
    <property type="entry name" value="MRH"/>
    <property type="match status" value="1"/>
</dbReference>
<feature type="signal peptide" evidence="11">
    <location>
        <begin position="1"/>
        <end position="19"/>
    </location>
</feature>
<evidence type="ECO:0000256" key="11">
    <source>
        <dbReference type="SAM" id="SignalP"/>
    </source>
</evidence>
<name>A0A0N1NWF4_9EURO</name>
<organism evidence="13 14">
    <name type="scientific">Cyphellophora attinorum</name>
    <dbReference type="NCBI Taxonomy" id="1664694"/>
    <lineage>
        <taxon>Eukaryota</taxon>
        <taxon>Fungi</taxon>
        <taxon>Dikarya</taxon>
        <taxon>Ascomycota</taxon>
        <taxon>Pezizomycotina</taxon>
        <taxon>Eurotiomycetes</taxon>
        <taxon>Chaetothyriomycetidae</taxon>
        <taxon>Chaetothyriales</taxon>
        <taxon>Cyphellophoraceae</taxon>
        <taxon>Cyphellophora</taxon>
    </lineage>
</organism>
<dbReference type="RefSeq" id="XP_017995165.1">
    <property type="nucleotide sequence ID" value="XM_018138904.1"/>
</dbReference>
<accession>A0A0N1NWF4</accession>
<sequence length="335" mass="37047">MHLLPSLIALLSLTQYTTAASDDKKPAPKPCTIHSPTTGSFIDMRPLALSRDGAGSSSQSSTNESYHAKGYDYPYNFTLNFCDSVVEKLEDVNGVKERNWRNVSAFYKDSHDNIISIGQQNSELLPGRPNHKKRAILDDDDDDDRHKGKKTTRRKTTMMTFACDTSPLLAGKPAISFLGTPDHCTYLFEVRSRHACGGTTTQHESGTLGPGGVFLVITGIALLVYLIGGIVYQRNVMHQRGWRQLPHYGMWAGIFSFVSDMTQILFGSCINRIPSVQRLFGGRGRGGYHRVGTEDNYNDRTNGASRSAGTGGRNGGRDADAENRLIDSYDEEWEN</sequence>
<evidence type="ECO:0000256" key="3">
    <source>
        <dbReference type="ARBA" id="ARBA00022692"/>
    </source>
</evidence>
<evidence type="ECO:0000256" key="9">
    <source>
        <dbReference type="SAM" id="MobiDB-lite"/>
    </source>
</evidence>